<accession>A0ABQ8JV43</accession>
<reference evidence="2 3" key="2">
    <citation type="journal article" date="2022" name="Mol. Biol. Evol.">
        <title>Comparative Genomics Reveals Insights into the Divergent Evolution of Astigmatic Mites and Household Pest Adaptations.</title>
        <authorList>
            <person name="Xiong Q."/>
            <person name="Wan A.T."/>
            <person name="Liu X."/>
            <person name="Fung C.S."/>
            <person name="Xiao X."/>
            <person name="Malainual N."/>
            <person name="Hou J."/>
            <person name="Wang L."/>
            <person name="Wang M."/>
            <person name="Yang K.Y."/>
            <person name="Cui Y."/>
            <person name="Leung E.L."/>
            <person name="Nong W."/>
            <person name="Shin S.K."/>
            <person name="Au S.W."/>
            <person name="Jeong K.Y."/>
            <person name="Chew F.T."/>
            <person name="Hui J.H."/>
            <person name="Leung T.F."/>
            <person name="Tungtrongchitr A."/>
            <person name="Zhong N."/>
            <person name="Liu Z."/>
            <person name="Tsui S.K."/>
        </authorList>
    </citation>
    <scope>NUCLEOTIDE SEQUENCE [LARGE SCALE GENOMIC DNA]</scope>
    <source>
        <strain evidence="2">Derp</strain>
    </source>
</reference>
<evidence type="ECO:0000313" key="3">
    <source>
        <dbReference type="Proteomes" id="UP000887458"/>
    </source>
</evidence>
<keyword evidence="1" id="KW-0812">Transmembrane</keyword>
<protein>
    <submittedName>
        <fullName evidence="2">Multiple epidermal growth factor-like domains protein 8</fullName>
    </submittedName>
</protein>
<proteinExistence type="predicted"/>
<keyword evidence="1" id="KW-1133">Transmembrane helix</keyword>
<sequence>MIEMNHQQSDHVEIDKLIDFYDNSSSKSSSNQTSTIKSPYKMTIVNLNESSSASYFTMKNWYEIFIVKNVQNRLEITIPYRYHDLRTTRYYLMIYGSFLNDTDGDLAGKNQANIVVRQDQSRIDLFIFFCVFISCFFLFLSMSIMFWRLKQIIFIHHTRQLQQMELQLMANRPMATITILLDNDNDDNNDKRYLDDSESLIGFPNFKESPKKIYPEYSRTMITNKQEQSIMNNRKRPSPRMPLVSLEPTFDGSAAILTTFIQFPHKKDNNDDNSNQSLQMAAASTLISLHLAKKITAVIAKF</sequence>
<reference evidence="2 3" key="1">
    <citation type="journal article" date="2018" name="J. Allergy Clin. Immunol.">
        <title>High-quality assembly of Dermatophagoides pteronyssinus genome and transcriptome reveals a wide range of novel allergens.</title>
        <authorList>
            <person name="Liu X.Y."/>
            <person name="Yang K.Y."/>
            <person name="Wang M.Q."/>
            <person name="Kwok J.S."/>
            <person name="Zeng X."/>
            <person name="Yang Z."/>
            <person name="Xiao X.J."/>
            <person name="Lau C.P."/>
            <person name="Li Y."/>
            <person name="Huang Z.M."/>
            <person name="Ba J.G."/>
            <person name="Yim A.K."/>
            <person name="Ouyang C.Y."/>
            <person name="Ngai S.M."/>
            <person name="Chan T.F."/>
            <person name="Leung E.L."/>
            <person name="Liu L."/>
            <person name="Liu Z.G."/>
            <person name="Tsui S.K."/>
        </authorList>
    </citation>
    <scope>NUCLEOTIDE SEQUENCE [LARGE SCALE GENOMIC DNA]</scope>
    <source>
        <strain evidence="2">Derp</strain>
    </source>
</reference>
<gene>
    <name evidence="2" type="primary">MEGF8_1</name>
    <name evidence="2" type="ORF">DERP_013683</name>
</gene>
<comment type="caution">
    <text evidence="2">The sequence shown here is derived from an EMBL/GenBank/DDBJ whole genome shotgun (WGS) entry which is preliminary data.</text>
</comment>
<evidence type="ECO:0000256" key="1">
    <source>
        <dbReference type="SAM" id="Phobius"/>
    </source>
</evidence>
<keyword evidence="1" id="KW-0472">Membrane</keyword>
<evidence type="ECO:0000313" key="2">
    <source>
        <dbReference type="EMBL" id="KAH9426501.1"/>
    </source>
</evidence>
<dbReference type="Proteomes" id="UP000887458">
    <property type="component" value="Unassembled WGS sequence"/>
</dbReference>
<feature type="transmembrane region" description="Helical" evidence="1">
    <location>
        <begin position="125"/>
        <end position="147"/>
    </location>
</feature>
<name>A0ABQ8JV43_DERPT</name>
<keyword evidence="3" id="KW-1185">Reference proteome</keyword>
<organism evidence="2 3">
    <name type="scientific">Dermatophagoides pteronyssinus</name>
    <name type="common">European house dust mite</name>
    <dbReference type="NCBI Taxonomy" id="6956"/>
    <lineage>
        <taxon>Eukaryota</taxon>
        <taxon>Metazoa</taxon>
        <taxon>Ecdysozoa</taxon>
        <taxon>Arthropoda</taxon>
        <taxon>Chelicerata</taxon>
        <taxon>Arachnida</taxon>
        <taxon>Acari</taxon>
        <taxon>Acariformes</taxon>
        <taxon>Sarcoptiformes</taxon>
        <taxon>Astigmata</taxon>
        <taxon>Psoroptidia</taxon>
        <taxon>Analgoidea</taxon>
        <taxon>Pyroglyphidae</taxon>
        <taxon>Dermatophagoidinae</taxon>
        <taxon>Dermatophagoides</taxon>
    </lineage>
</organism>
<dbReference type="EMBL" id="NJHN03000009">
    <property type="protein sequence ID" value="KAH9426501.1"/>
    <property type="molecule type" value="Genomic_DNA"/>
</dbReference>